<evidence type="ECO:0000313" key="8">
    <source>
        <dbReference type="EMBL" id="GGB73067.1"/>
    </source>
</evidence>
<keyword evidence="4" id="KW-0175">Coiled coil</keyword>
<protein>
    <submittedName>
        <fullName evidence="8">Methyl-accepting chemotaxis protein</fullName>
    </submittedName>
</protein>
<organism evidence="8 9">
    <name type="scientific">Blastomonas aquatica</name>
    <dbReference type="NCBI Taxonomy" id="1510276"/>
    <lineage>
        <taxon>Bacteria</taxon>
        <taxon>Pseudomonadati</taxon>
        <taxon>Pseudomonadota</taxon>
        <taxon>Alphaproteobacteria</taxon>
        <taxon>Sphingomonadales</taxon>
        <taxon>Sphingomonadaceae</taxon>
        <taxon>Blastomonas</taxon>
    </lineage>
</organism>
<proteinExistence type="inferred from homology"/>
<feature type="transmembrane region" description="Helical" evidence="5">
    <location>
        <begin position="181"/>
        <end position="204"/>
    </location>
</feature>
<dbReference type="InterPro" id="IPR051310">
    <property type="entry name" value="MCP_chemotaxis"/>
</dbReference>
<dbReference type="InterPro" id="IPR003660">
    <property type="entry name" value="HAMP_dom"/>
</dbReference>
<feature type="domain" description="Methyl-accepting transducer" evidence="6">
    <location>
        <begin position="324"/>
        <end position="553"/>
    </location>
</feature>
<name>A0ABQ1JRA0_9SPHN</name>
<keyword evidence="5" id="KW-0812">Transmembrane</keyword>
<keyword evidence="9" id="KW-1185">Reference proteome</keyword>
<evidence type="ECO:0000259" key="6">
    <source>
        <dbReference type="PROSITE" id="PS50111"/>
    </source>
</evidence>
<dbReference type="EMBL" id="BMGD01000006">
    <property type="protein sequence ID" value="GGB73067.1"/>
    <property type="molecule type" value="Genomic_DNA"/>
</dbReference>
<gene>
    <name evidence="8" type="ORF">GCM10010833_30330</name>
</gene>
<dbReference type="SUPFAM" id="SSF58104">
    <property type="entry name" value="Methyl-accepting chemotaxis protein (MCP) signaling domain"/>
    <property type="match status" value="1"/>
</dbReference>
<dbReference type="Pfam" id="PF00015">
    <property type="entry name" value="MCPsignal"/>
    <property type="match status" value="1"/>
</dbReference>
<comment type="similarity">
    <text evidence="2">Belongs to the methyl-accepting chemotaxis (MCP) protein family.</text>
</comment>
<dbReference type="Pfam" id="PF12729">
    <property type="entry name" value="4HB_MCP_1"/>
    <property type="match status" value="1"/>
</dbReference>
<evidence type="ECO:0000256" key="5">
    <source>
        <dbReference type="SAM" id="Phobius"/>
    </source>
</evidence>
<reference evidence="9" key="1">
    <citation type="journal article" date="2019" name="Int. J. Syst. Evol. Microbiol.">
        <title>The Global Catalogue of Microorganisms (GCM) 10K type strain sequencing project: providing services to taxonomists for standard genome sequencing and annotation.</title>
        <authorList>
            <consortium name="The Broad Institute Genomics Platform"/>
            <consortium name="The Broad Institute Genome Sequencing Center for Infectious Disease"/>
            <person name="Wu L."/>
            <person name="Ma J."/>
        </authorList>
    </citation>
    <scope>NUCLEOTIDE SEQUENCE [LARGE SCALE GENOMIC DNA]</scope>
    <source>
        <strain evidence="9">CGMCC 1.12851</strain>
    </source>
</reference>
<comment type="caution">
    <text evidence="8">The sequence shown here is derived from an EMBL/GenBank/DDBJ whole genome shotgun (WGS) entry which is preliminary data.</text>
</comment>
<dbReference type="Gene3D" id="1.10.287.950">
    <property type="entry name" value="Methyl-accepting chemotaxis protein"/>
    <property type="match status" value="1"/>
</dbReference>
<accession>A0ABQ1JRA0</accession>
<dbReference type="Proteomes" id="UP000614261">
    <property type="component" value="Unassembled WGS sequence"/>
</dbReference>
<dbReference type="PANTHER" id="PTHR43531:SF11">
    <property type="entry name" value="METHYL-ACCEPTING CHEMOTAXIS PROTEIN 3"/>
    <property type="match status" value="1"/>
</dbReference>
<evidence type="ECO:0000256" key="3">
    <source>
        <dbReference type="PROSITE-ProRule" id="PRU00284"/>
    </source>
</evidence>
<dbReference type="InterPro" id="IPR024478">
    <property type="entry name" value="HlyB_4HB_MCP"/>
</dbReference>
<evidence type="ECO:0000259" key="7">
    <source>
        <dbReference type="PROSITE" id="PS50885"/>
    </source>
</evidence>
<dbReference type="Gene3D" id="6.10.340.10">
    <property type="match status" value="1"/>
</dbReference>
<dbReference type="InterPro" id="IPR004089">
    <property type="entry name" value="MCPsignal_dom"/>
</dbReference>
<keyword evidence="5" id="KW-0472">Membrane</keyword>
<dbReference type="PROSITE" id="PS50111">
    <property type="entry name" value="CHEMOTAXIS_TRANSDUC_2"/>
    <property type="match status" value="1"/>
</dbReference>
<evidence type="ECO:0000256" key="4">
    <source>
        <dbReference type="SAM" id="Coils"/>
    </source>
</evidence>
<feature type="coiled-coil region" evidence="4">
    <location>
        <begin position="451"/>
        <end position="478"/>
    </location>
</feature>
<dbReference type="SUPFAM" id="SSF158472">
    <property type="entry name" value="HAMP domain-like"/>
    <property type="match status" value="1"/>
</dbReference>
<dbReference type="PROSITE" id="PS50885">
    <property type="entry name" value="HAMP"/>
    <property type="match status" value="2"/>
</dbReference>
<evidence type="ECO:0000256" key="2">
    <source>
        <dbReference type="ARBA" id="ARBA00029447"/>
    </source>
</evidence>
<feature type="coiled-coil region" evidence="4">
    <location>
        <begin position="542"/>
        <end position="569"/>
    </location>
</feature>
<dbReference type="SMART" id="SM00304">
    <property type="entry name" value="HAMP"/>
    <property type="match status" value="2"/>
</dbReference>
<dbReference type="PANTHER" id="PTHR43531">
    <property type="entry name" value="PROTEIN ICFG"/>
    <property type="match status" value="1"/>
</dbReference>
<dbReference type="SMART" id="SM00283">
    <property type="entry name" value="MA"/>
    <property type="match status" value="1"/>
</dbReference>
<keyword evidence="5" id="KW-1133">Transmembrane helix</keyword>
<keyword evidence="3" id="KW-0807">Transducer</keyword>
<dbReference type="RefSeq" id="WP_188515293.1">
    <property type="nucleotide sequence ID" value="NZ_BMGD01000006.1"/>
</dbReference>
<dbReference type="InterPro" id="IPR004090">
    <property type="entry name" value="Chemotax_Me-accpt_rcpt"/>
</dbReference>
<feature type="domain" description="HAMP" evidence="7">
    <location>
        <begin position="206"/>
        <end position="259"/>
    </location>
</feature>
<dbReference type="Pfam" id="PF00672">
    <property type="entry name" value="HAMP"/>
    <property type="match status" value="1"/>
</dbReference>
<keyword evidence="1" id="KW-0145">Chemotaxis</keyword>
<evidence type="ECO:0000313" key="9">
    <source>
        <dbReference type="Proteomes" id="UP000614261"/>
    </source>
</evidence>
<evidence type="ECO:0000256" key="1">
    <source>
        <dbReference type="ARBA" id="ARBA00022500"/>
    </source>
</evidence>
<dbReference type="PRINTS" id="PR00260">
    <property type="entry name" value="CHEMTRNSDUCR"/>
</dbReference>
<feature type="domain" description="HAMP" evidence="7">
    <location>
        <begin position="275"/>
        <end position="319"/>
    </location>
</feature>
<sequence length="592" mass="61309">MTLKQKLLSCLGLLAAATVLIVGASYWSTKNNAEALATILNDRVVPMSDLKVTVDSYAVDIVDAAHKARNGNVSFAEAETTVRNGKSKIAAAWQRYRSTTLTDEEVRLVSAAESQMQRADVQVARLIQILAARDRAALDRFVVNDLYRSIDPVSTEIGKLLDLQINVASEVTSDALSALEAALIMVLVLALGAGVALAIAYLTITRKVVAPINMLADIINGLAKSSGDAKLPNLDQRDEIGTIARAVDAFLASVIAKERVAAAAAAAEQTVVTGALRQSLASLTAGDLTSPIVADFPPAYAELKTNFNEALHSLRSLIGSVAQSASSIRTGSGEIAQASESLARRTESNAANLEEASAAIAQIDGRLKASVVAATSTVQRADGAIATVADSRSVAVEAVQAMGRVSETAKGIDSVIEGLDKIAFQTRVLAMNAAVEAGRAGDAGRGFAVVADLVSALAMRAEEEAKRAREQLTVTQTEIGAAVEAVHKVDGALANISGDVGEVHVLLASMAADNAAQSSTIAEIAGAIGAMDNSTQQNAAMVEETSAAARNLSSEVEALADEANRFKIDAPGALRAGASHSAMKKPKTAAYA</sequence>